<keyword evidence="1" id="KW-0812">Transmembrane</keyword>
<proteinExistence type="predicted"/>
<dbReference type="RefSeq" id="WP_310536125.1">
    <property type="nucleotide sequence ID" value="NZ_BAAAOC010000015.1"/>
</dbReference>
<comment type="caution">
    <text evidence="3">The sequence shown here is derived from an EMBL/GenBank/DDBJ whole genome shotgun (WGS) entry which is preliminary data.</text>
</comment>
<dbReference type="Proteomes" id="UP001260872">
    <property type="component" value="Unassembled WGS sequence"/>
</dbReference>
<evidence type="ECO:0000313" key="3">
    <source>
        <dbReference type="EMBL" id="MDR5710734.1"/>
    </source>
</evidence>
<keyword evidence="4" id="KW-1185">Reference proteome</keyword>
<evidence type="ECO:0000256" key="1">
    <source>
        <dbReference type="SAM" id="Phobius"/>
    </source>
</evidence>
<dbReference type="InterPro" id="IPR045826">
    <property type="entry name" value="SpaA_PFL_dom_2"/>
</dbReference>
<dbReference type="EMBL" id="JAVKGT010000002">
    <property type="protein sequence ID" value="MDR5710734.1"/>
    <property type="molecule type" value="Genomic_DNA"/>
</dbReference>
<organism evidence="3 4">
    <name type="scientific">Nesterenkonia flava</name>
    <dbReference type="NCBI Taxonomy" id="469799"/>
    <lineage>
        <taxon>Bacteria</taxon>
        <taxon>Bacillati</taxon>
        <taxon>Actinomycetota</taxon>
        <taxon>Actinomycetes</taxon>
        <taxon>Micrococcales</taxon>
        <taxon>Micrococcaceae</taxon>
        <taxon>Nesterenkonia</taxon>
    </lineage>
</organism>
<evidence type="ECO:0000259" key="2">
    <source>
        <dbReference type="Pfam" id="PF19403"/>
    </source>
</evidence>
<feature type="domain" description="SpaA-like prealbumin fold" evidence="2">
    <location>
        <begin position="43"/>
        <end position="133"/>
    </location>
</feature>
<sequence length="134" mass="14310">MAQQQTHPTSPHPRASRLTAIILMSVLVGAGIVLSMAQPAAASGTLSLFKAIENLDTGASEGDRSKWGVRAVNIETGQVFEGDGLNGFQSRRIPAGQYRISEFGTDRTPAGYAFRDWRCGGQTYTDPQPTVTLG</sequence>
<evidence type="ECO:0000313" key="4">
    <source>
        <dbReference type="Proteomes" id="UP001260872"/>
    </source>
</evidence>
<keyword evidence="1" id="KW-1133">Transmembrane helix</keyword>
<name>A0ABU1FQ51_9MICC</name>
<reference evidence="4" key="1">
    <citation type="submission" date="2023-07" db="EMBL/GenBank/DDBJ databases">
        <title>Description of three actinobacteria isolated from air of manufacturing shop in a pharmaceutical factory.</title>
        <authorList>
            <person name="Zhang D.-F."/>
        </authorList>
    </citation>
    <scope>NUCLEOTIDE SEQUENCE [LARGE SCALE GENOMIC DNA]</scope>
    <source>
        <strain evidence="4">CCTCC AB 207010</strain>
    </source>
</reference>
<gene>
    <name evidence="3" type="ORF">RH857_01065</name>
</gene>
<dbReference type="Pfam" id="PF19403">
    <property type="entry name" value="SpaA_2"/>
    <property type="match status" value="1"/>
</dbReference>
<accession>A0ABU1FQ51</accession>
<keyword evidence="1" id="KW-0472">Membrane</keyword>
<protein>
    <recommendedName>
        <fullName evidence="2">SpaA-like prealbumin fold domain-containing protein</fullName>
    </recommendedName>
</protein>
<feature type="transmembrane region" description="Helical" evidence="1">
    <location>
        <begin position="18"/>
        <end position="37"/>
    </location>
</feature>